<keyword evidence="2" id="KW-1133">Transmembrane helix</keyword>
<feature type="compositionally biased region" description="Low complexity" evidence="1">
    <location>
        <begin position="585"/>
        <end position="596"/>
    </location>
</feature>
<organism evidence="3 4">
    <name type="scientific">Colletotrichum lupini</name>
    <dbReference type="NCBI Taxonomy" id="145971"/>
    <lineage>
        <taxon>Eukaryota</taxon>
        <taxon>Fungi</taxon>
        <taxon>Dikarya</taxon>
        <taxon>Ascomycota</taxon>
        <taxon>Pezizomycotina</taxon>
        <taxon>Sordariomycetes</taxon>
        <taxon>Hypocreomycetidae</taxon>
        <taxon>Glomerellales</taxon>
        <taxon>Glomerellaceae</taxon>
        <taxon>Colletotrichum</taxon>
        <taxon>Colletotrichum acutatum species complex</taxon>
    </lineage>
</organism>
<feature type="compositionally biased region" description="Basic and acidic residues" evidence="1">
    <location>
        <begin position="145"/>
        <end position="157"/>
    </location>
</feature>
<feature type="compositionally biased region" description="Polar residues" evidence="1">
    <location>
        <begin position="469"/>
        <end position="482"/>
    </location>
</feature>
<feature type="compositionally biased region" description="Basic and acidic residues" evidence="1">
    <location>
        <begin position="183"/>
        <end position="195"/>
    </location>
</feature>
<dbReference type="RefSeq" id="XP_049145731.1">
    <property type="nucleotide sequence ID" value="XM_049288587.1"/>
</dbReference>
<feature type="region of interest" description="Disordered" evidence="1">
    <location>
        <begin position="393"/>
        <end position="482"/>
    </location>
</feature>
<feature type="compositionally biased region" description="Low complexity" evidence="1">
    <location>
        <begin position="236"/>
        <end position="271"/>
    </location>
</feature>
<dbReference type="EMBL" id="CP019477">
    <property type="protein sequence ID" value="UQC84113.1"/>
    <property type="molecule type" value="Genomic_DNA"/>
</dbReference>
<name>A0A9Q8WHS0_9PEZI</name>
<reference evidence="3" key="1">
    <citation type="journal article" date="2021" name="Mol. Plant Microbe Interact.">
        <title>Complete Genome Sequence of the Plant-Pathogenic Fungus Colletotrichum lupini.</title>
        <authorList>
            <person name="Baroncelli R."/>
            <person name="Pensec F."/>
            <person name="Da Lio D."/>
            <person name="Boufleur T."/>
            <person name="Vicente I."/>
            <person name="Sarrocco S."/>
            <person name="Picot A."/>
            <person name="Baraldi E."/>
            <person name="Sukno S."/>
            <person name="Thon M."/>
            <person name="Le Floch G."/>
        </authorList>
    </citation>
    <scope>NUCLEOTIDE SEQUENCE</scope>
    <source>
        <strain evidence="3">IMI 504893</strain>
    </source>
</reference>
<protein>
    <submittedName>
        <fullName evidence="3">Uncharacterized protein</fullName>
    </submittedName>
</protein>
<feature type="region of interest" description="Disordered" evidence="1">
    <location>
        <begin position="145"/>
        <end position="283"/>
    </location>
</feature>
<feature type="compositionally biased region" description="Acidic residues" evidence="1">
    <location>
        <begin position="206"/>
        <end position="223"/>
    </location>
</feature>
<gene>
    <name evidence="3" type="ORF">CLUP02_09609</name>
</gene>
<feature type="region of interest" description="Disordered" evidence="1">
    <location>
        <begin position="321"/>
        <end position="361"/>
    </location>
</feature>
<evidence type="ECO:0000256" key="2">
    <source>
        <dbReference type="SAM" id="Phobius"/>
    </source>
</evidence>
<accession>A0A9Q8WHS0</accession>
<evidence type="ECO:0000313" key="4">
    <source>
        <dbReference type="Proteomes" id="UP000830671"/>
    </source>
</evidence>
<evidence type="ECO:0000313" key="3">
    <source>
        <dbReference type="EMBL" id="UQC84113.1"/>
    </source>
</evidence>
<feature type="compositionally biased region" description="Pro residues" evidence="1">
    <location>
        <begin position="272"/>
        <end position="283"/>
    </location>
</feature>
<dbReference type="AlphaFoldDB" id="A0A9Q8WHS0"/>
<dbReference type="GeneID" id="73343597"/>
<feature type="transmembrane region" description="Helical" evidence="2">
    <location>
        <begin position="366"/>
        <end position="384"/>
    </location>
</feature>
<dbReference type="KEGG" id="clup:CLUP02_09609"/>
<keyword evidence="2" id="KW-0472">Membrane</keyword>
<sequence>MSPVSMLITIDNDIITAPKAFASPQSAFHLNPLSITKSLMIKLQLSLILPSYTRPRVMSYSIVRPGAGTCWRDLRGYVTRSIGRGLLTADYFWLQNKLSVVRLTPRKPVELGFETIVQGPMLFFAVDFMCSRPVTCTLRTDRGAIDQGDADKHRSKEVNSGNTPKKTSRGSCDLKFPQPKIDQLLRRRMRDDTVSKEALQARQDSENENEPDEKDDDCDDDDDEKKCTRTRNGQHSTATATQTQAQPSATTTSLPSSAPAPPSSTTNVPSSSPLPLPPLPPQPSTLVTSTLSVVLSSTTIPPVTDASTSSTPLAAETSTLSSSVIPLPSSSSPTTSSSVAGAPVTTASPPPTQASTSSNNAGRTTGIVFLILAFFGLFAGFFLFRRWRSRRQARRNEKTKSIMGEPPAPPRPDRPDRFEGPGLPPLTSNPPMVSLPPPPPIQRSLGQPPPRSSGLRDSSTSSRYAIGTGPSSQTQQSLDQSASVITDAVPAPREEKPQATYAIPAFFQSAIERRQRNAAMAQARVESWPPPPYIGRKEPRTTSLRGMMSRFSRPSNAPTLSPMSSTEQQTFSTVSQESLIIPWRSSTSSSNSSLSSGWGDGPPIPTPVLVAEKPLIGRKIYMTAVNRGSEVAPIQEMPRQVV</sequence>
<feature type="compositionally biased region" description="Pro residues" evidence="1">
    <location>
        <begin position="422"/>
        <end position="451"/>
    </location>
</feature>
<feature type="region of interest" description="Disordered" evidence="1">
    <location>
        <begin position="585"/>
        <end position="605"/>
    </location>
</feature>
<dbReference type="Proteomes" id="UP000830671">
    <property type="component" value="Chromosome 5"/>
</dbReference>
<feature type="compositionally biased region" description="Low complexity" evidence="1">
    <location>
        <begin position="452"/>
        <end position="463"/>
    </location>
</feature>
<proteinExistence type="predicted"/>
<keyword evidence="2" id="KW-0812">Transmembrane</keyword>
<evidence type="ECO:0000256" key="1">
    <source>
        <dbReference type="SAM" id="MobiDB-lite"/>
    </source>
</evidence>
<feature type="compositionally biased region" description="Low complexity" evidence="1">
    <location>
        <begin position="321"/>
        <end position="358"/>
    </location>
</feature>
<keyword evidence="4" id="KW-1185">Reference proteome</keyword>